<keyword evidence="11" id="KW-0540">Nuclease</keyword>
<keyword evidence="3" id="KW-0479">Metal-binding</keyword>
<evidence type="ECO:0000256" key="4">
    <source>
        <dbReference type="ARBA" id="ARBA00022741"/>
    </source>
</evidence>
<dbReference type="GO" id="GO:0004386">
    <property type="term" value="F:helicase activity"/>
    <property type="evidence" value="ECO:0007669"/>
    <property type="project" value="UniProtKB-KW"/>
</dbReference>
<feature type="domain" description="HD Cas3-type" evidence="10">
    <location>
        <begin position="761"/>
        <end position="956"/>
    </location>
</feature>
<keyword evidence="5" id="KW-0378">Hydrolase</keyword>
<dbReference type="AlphaFoldDB" id="A0A4V2LUV9"/>
<dbReference type="GO" id="GO:0005524">
    <property type="term" value="F:ATP binding"/>
    <property type="evidence" value="ECO:0007669"/>
    <property type="project" value="UniProtKB-KW"/>
</dbReference>
<dbReference type="InterPro" id="IPR013444">
    <property type="entry name" value="Helicase_Cas3_CRISPR-ass_Anaes"/>
</dbReference>
<dbReference type="OrthoDB" id="9810236at2"/>
<protein>
    <submittedName>
        <fullName evidence="11">Type I-U CRISPR-associated helicase/endonuclease Cas3</fullName>
    </submittedName>
</protein>
<evidence type="ECO:0000256" key="8">
    <source>
        <dbReference type="ARBA" id="ARBA00023118"/>
    </source>
</evidence>
<dbReference type="EMBL" id="SJJR01000034">
    <property type="protein sequence ID" value="TCB89405.1"/>
    <property type="molecule type" value="Genomic_DNA"/>
</dbReference>
<keyword evidence="4" id="KW-0547">Nucleotide-binding</keyword>
<evidence type="ECO:0000313" key="12">
    <source>
        <dbReference type="Proteomes" id="UP000292274"/>
    </source>
</evidence>
<keyword evidence="7" id="KW-0067">ATP-binding</keyword>
<dbReference type="GO" id="GO:0016787">
    <property type="term" value="F:hydrolase activity"/>
    <property type="evidence" value="ECO:0007669"/>
    <property type="project" value="UniProtKB-KW"/>
</dbReference>
<dbReference type="SMART" id="SM00490">
    <property type="entry name" value="HELICc"/>
    <property type="match status" value="1"/>
</dbReference>
<comment type="caution">
    <text evidence="11">The sequence shown here is derived from an EMBL/GenBank/DDBJ whole genome shotgun (WGS) entry which is preliminary data.</text>
</comment>
<evidence type="ECO:0000256" key="5">
    <source>
        <dbReference type="ARBA" id="ARBA00022801"/>
    </source>
</evidence>
<name>A0A4V2LUV9_9ACTN</name>
<evidence type="ECO:0000256" key="7">
    <source>
        <dbReference type="ARBA" id="ARBA00022840"/>
    </source>
</evidence>
<dbReference type="GO" id="GO:0004519">
    <property type="term" value="F:endonuclease activity"/>
    <property type="evidence" value="ECO:0007669"/>
    <property type="project" value="UniProtKB-KW"/>
</dbReference>
<dbReference type="Pfam" id="PF22590">
    <property type="entry name" value="Cas3-like_C_2"/>
    <property type="match status" value="1"/>
</dbReference>
<dbReference type="NCBIfam" id="TIGR02621">
    <property type="entry name" value="cas3_GSU0051"/>
    <property type="match status" value="1"/>
</dbReference>
<dbReference type="Proteomes" id="UP000292274">
    <property type="component" value="Unassembled WGS sequence"/>
</dbReference>
<dbReference type="Pfam" id="PF18019">
    <property type="entry name" value="Cas3_HD"/>
    <property type="match status" value="1"/>
</dbReference>
<evidence type="ECO:0000259" key="10">
    <source>
        <dbReference type="PROSITE" id="PS51643"/>
    </source>
</evidence>
<dbReference type="InterPro" id="IPR006935">
    <property type="entry name" value="Helicase/UvrB_N"/>
</dbReference>
<proteinExistence type="inferred from homology"/>
<dbReference type="InterPro" id="IPR001650">
    <property type="entry name" value="Helicase_C-like"/>
</dbReference>
<dbReference type="Gene3D" id="1.10.3210.30">
    <property type="match status" value="1"/>
</dbReference>
<dbReference type="InterPro" id="IPR038257">
    <property type="entry name" value="CRISPR-assoc_Cas3_HD_sf"/>
</dbReference>
<feature type="compositionally biased region" description="Polar residues" evidence="9">
    <location>
        <begin position="569"/>
        <end position="587"/>
    </location>
</feature>
<keyword evidence="12" id="KW-1185">Reference proteome</keyword>
<evidence type="ECO:0000256" key="3">
    <source>
        <dbReference type="ARBA" id="ARBA00022723"/>
    </source>
</evidence>
<comment type="similarity">
    <text evidence="2">In the central section; belongs to the CRISPR-associated helicase Cas3 family.</text>
</comment>
<evidence type="ECO:0000256" key="1">
    <source>
        <dbReference type="ARBA" id="ARBA00006847"/>
    </source>
</evidence>
<sequence length="967" mass="105749">MLTVDQFADFFGEVHSGGDPSQARRQPFPWQLALLRRVVERGWPDGVDVPTGLGKTSILDVAVFAAALGVDGARRRIFYVVDRRLIVDEAYEHARRIAAALDRPTGDTTRLVAQQLRASDDDVTLDVTRMRGGVTWERTWLERPDRYAIVTGTVDQIGSRLLFRGYGVSERARSIDAALVGTDSLIVIDEAHLAQAFVNTAQAAFDLDATSVARRPVVVTMSATSPPRRTTEQTAVGDRIHRISEDDEQHEIAGERLTAAKRLHLVEVKTTKKSEDSVVSAAMAALAERLAEGRVVGVVTNTVARARAVFELLRDQHDAVLLTGRSRPIDRDCLLAAYYPRLRVDRDRDQQQPLIVVATQTIEVGANIDLDALITESAPLASLVQRLGRLNRVARSRHPHGVAVVVHPTATGEDDPVYGPARLATWQWLADIVEPVRYAQQLDPTRAAHWLDAAPTALRRLTATLTDDEHAAMRGITPYIPVLQRHHLDTWARTAPAPEPDQPIEPFLHGITDNQPPISVVWRHGLGNPDTWAELIDEVPPVAEETLELPATAVRRWLLESGTDHSASDLDNPTTIPTGPTDTNSRQPARIPLVLRYRGRGDATLAAPWQICPGDTIVLPTDVGGCDPYGWHPASTDPVLDVADLALRRGRPVLRLGPTLVQATRRWGEQFAGLAQRLVDQAAADAHTARPVAEPYLPTLKTMRDTAPGGPLRDVLTALLGAHPRVTRRTPVSTGFRPYLGLIAAQIGRLGDDDTAAGSSSAGQRIRLTPHQAAVAARARQFAERLNLPTTVIQSIAAAARWHDEGKRDPRFQTMLWGGDRAAAEIADEPLAKSGLDPSDRAAFARARKASGYTNGMRHEALSAVIVAARSTNDPRVHPELVIHLVASHHGHARPLLPPIIDPAPTKVTIDDVGTFDTADTIDWQQPSRFIDLNATYGRWGLALLETIVRLADIWCSARNEAIEDTP</sequence>
<dbReference type="GO" id="GO:0046872">
    <property type="term" value="F:metal ion binding"/>
    <property type="evidence" value="ECO:0007669"/>
    <property type="project" value="UniProtKB-KW"/>
</dbReference>
<dbReference type="Gene3D" id="3.40.50.300">
    <property type="entry name" value="P-loop containing nucleotide triphosphate hydrolases"/>
    <property type="match status" value="2"/>
</dbReference>
<comment type="similarity">
    <text evidence="1">In the N-terminal section; belongs to the CRISPR-associated nuclease Cas3-HD family.</text>
</comment>
<dbReference type="InterPro" id="IPR054712">
    <property type="entry name" value="Cas3-like_dom"/>
</dbReference>
<evidence type="ECO:0000256" key="9">
    <source>
        <dbReference type="SAM" id="MobiDB-lite"/>
    </source>
</evidence>
<keyword evidence="8" id="KW-0051">Antiviral defense</keyword>
<organism evidence="11 12">
    <name type="scientific">Micromonospora zingiberis</name>
    <dbReference type="NCBI Taxonomy" id="2053011"/>
    <lineage>
        <taxon>Bacteria</taxon>
        <taxon>Bacillati</taxon>
        <taxon>Actinomycetota</taxon>
        <taxon>Actinomycetes</taxon>
        <taxon>Micromonosporales</taxon>
        <taxon>Micromonosporaceae</taxon>
        <taxon>Micromonospora</taxon>
    </lineage>
</organism>
<feature type="region of interest" description="Disordered" evidence="9">
    <location>
        <begin position="564"/>
        <end position="587"/>
    </location>
</feature>
<evidence type="ECO:0000313" key="11">
    <source>
        <dbReference type="EMBL" id="TCB89405.1"/>
    </source>
</evidence>
<gene>
    <name evidence="11" type="primary">cas3u</name>
    <name evidence="11" type="ORF">E0H26_28080</name>
</gene>
<dbReference type="PROSITE" id="PS51643">
    <property type="entry name" value="HD_CAS3"/>
    <property type="match status" value="1"/>
</dbReference>
<dbReference type="GO" id="GO:0003677">
    <property type="term" value="F:DNA binding"/>
    <property type="evidence" value="ECO:0007669"/>
    <property type="project" value="InterPro"/>
</dbReference>
<accession>A0A4V2LUV9</accession>
<dbReference type="RefSeq" id="WP_131309352.1">
    <property type="nucleotide sequence ID" value="NZ_SJJR01000034.1"/>
</dbReference>
<dbReference type="InterPro" id="IPR006483">
    <property type="entry name" value="CRISPR-assoc_Cas3_HD"/>
</dbReference>
<evidence type="ECO:0000256" key="2">
    <source>
        <dbReference type="ARBA" id="ARBA00009046"/>
    </source>
</evidence>
<dbReference type="SUPFAM" id="SSF52540">
    <property type="entry name" value="P-loop containing nucleoside triphosphate hydrolases"/>
    <property type="match status" value="1"/>
</dbReference>
<dbReference type="InterPro" id="IPR027417">
    <property type="entry name" value="P-loop_NTPase"/>
</dbReference>
<dbReference type="Pfam" id="PF04851">
    <property type="entry name" value="ResIII"/>
    <property type="match status" value="1"/>
</dbReference>
<keyword evidence="6" id="KW-0347">Helicase</keyword>
<evidence type="ECO:0000256" key="6">
    <source>
        <dbReference type="ARBA" id="ARBA00022806"/>
    </source>
</evidence>
<keyword evidence="11" id="KW-0255">Endonuclease</keyword>
<dbReference type="GO" id="GO:0051607">
    <property type="term" value="P:defense response to virus"/>
    <property type="evidence" value="ECO:0007669"/>
    <property type="project" value="UniProtKB-KW"/>
</dbReference>
<reference evidence="11 12" key="1">
    <citation type="submission" date="2019-02" db="EMBL/GenBank/DDBJ databases">
        <title>Jishengella sp. nov., isolated from a root of Zingiber montanum.</title>
        <authorList>
            <person name="Kuncharoen N."/>
            <person name="Kudo T."/>
            <person name="Masahiro Y."/>
            <person name="Ohkuma M."/>
            <person name="Tanasupawat S."/>
        </authorList>
    </citation>
    <scope>NUCLEOTIDE SEQUENCE [LARGE SCALE GENOMIC DNA]</scope>
    <source>
        <strain evidence="11 12">PLAI 1-1</strain>
    </source>
</reference>